<proteinExistence type="predicted"/>
<dbReference type="GO" id="GO:0000724">
    <property type="term" value="P:double-strand break repair via homologous recombination"/>
    <property type="evidence" value="ECO:0007669"/>
    <property type="project" value="TreeGrafter"/>
</dbReference>
<dbReference type="GO" id="GO:0045944">
    <property type="term" value="P:positive regulation of transcription by RNA polymerase II"/>
    <property type="evidence" value="ECO:0007669"/>
    <property type="project" value="TreeGrafter"/>
</dbReference>
<evidence type="ECO:0000256" key="3">
    <source>
        <dbReference type="ARBA" id="ARBA00022763"/>
    </source>
</evidence>
<dbReference type="VEuPathDB" id="FungiDB:HMPREF1544_08781"/>
<dbReference type="Gene3D" id="3.40.50.10190">
    <property type="entry name" value="BRCT domain"/>
    <property type="match status" value="1"/>
</dbReference>
<dbReference type="OrthoDB" id="6270329at2759"/>
<dbReference type="GO" id="GO:0004842">
    <property type="term" value="F:ubiquitin-protein transferase activity"/>
    <property type="evidence" value="ECO:0007669"/>
    <property type="project" value="TreeGrafter"/>
</dbReference>
<dbReference type="InterPro" id="IPR001357">
    <property type="entry name" value="BRCT_dom"/>
</dbReference>
<dbReference type="GO" id="GO:0005634">
    <property type="term" value="C:nucleus"/>
    <property type="evidence" value="ECO:0007669"/>
    <property type="project" value="UniProtKB-SubCell"/>
</dbReference>
<dbReference type="SUPFAM" id="SSF52113">
    <property type="entry name" value="BRCT domain"/>
    <property type="match status" value="1"/>
</dbReference>
<evidence type="ECO:0000256" key="1">
    <source>
        <dbReference type="ARBA" id="ARBA00004123"/>
    </source>
</evidence>
<dbReference type="eggNOG" id="ENOG502TAQ0">
    <property type="taxonomic scope" value="Eukaryota"/>
</dbReference>
<feature type="domain" description="BRCT" evidence="6">
    <location>
        <begin position="85"/>
        <end position="148"/>
    </location>
</feature>
<dbReference type="STRING" id="1220926.S2J7Z8"/>
<dbReference type="PANTHER" id="PTHR13763:SF0">
    <property type="entry name" value="BREAST CANCER TYPE 1 SUSCEPTIBILITY PROTEIN"/>
    <property type="match status" value="1"/>
</dbReference>
<keyword evidence="2" id="KW-0677">Repeat</keyword>
<evidence type="ECO:0000256" key="2">
    <source>
        <dbReference type="ARBA" id="ARBA00022737"/>
    </source>
</evidence>
<gene>
    <name evidence="7" type="ORF">HMPREF1544_08781</name>
</gene>
<dbReference type="EMBL" id="KE124038">
    <property type="protein sequence ID" value="EPB84477.1"/>
    <property type="molecule type" value="Genomic_DNA"/>
</dbReference>
<keyword evidence="4" id="KW-0234">DNA repair</keyword>
<keyword evidence="3" id="KW-0227">DNA damage</keyword>
<evidence type="ECO:0000313" key="8">
    <source>
        <dbReference type="Proteomes" id="UP000014254"/>
    </source>
</evidence>
<keyword evidence="5" id="KW-0539">Nucleus</keyword>
<dbReference type="PANTHER" id="PTHR13763">
    <property type="entry name" value="BREAST CANCER TYPE 1 SUSCEPTIBILITY PROTEIN BRCA1"/>
    <property type="match status" value="1"/>
</dbReference>
<evidence type="ECO:0000313" key="7">
    <source>
        <dbReference type="EMBL" id="EPB84477.1"/>
    </source>
</evidence>
<dbReference type="AlphaFoldDB" id="S2J7Z8"/>
<protein>
    <recommendedName>
        <fullName evidence="6">BRCT domain-containing protein</fullName>
    </recommendedName>
</protein>
<accession>S2J7Z8</accession>
<dbReference type="InterPro" id="IPR036420">
    <property type="entry name" value="BRCT_dom_sf"/>
</dbReference>
<evidence type="ECO:0000256" key="5">
    <source>
        <dbReference type="ARBA" id="ARBA00023242"/>
    </source>
</evidence>
<dbReference type="InParanoid" id="S2J7Z8"/>
<dbReference type="InterPro" id="IPR031099">
    <property type="entry name" value="BRCA1-associated"/>
</dbReference>
<evidence type="ECO:0000259" key="6">
    <source>
        <dbReference type="PROSITE" id="PS50172"/>
    </source>
</evidence>
<dbReference type="PROSITE" id="PS50172">
    <property type="entry name" value="BRCT"/>
    <property type="match status" value="1"/>
</dbReference>
<organism evidence="7 8">
    <name type="scientific">Mucor circinelloides f. circinelloides (strain 1006PhL)</name>
    <name type="common">Mucormycosis agent</name>
    <name type="synonym">Calyptromyces circinelloides</name>
    <dbReference type="NCBI Taxonomy" id="1220926"/>
    <lineage>
        <taxon>Eukaryota</taxon>
        <taxon>Fungi</taxon>
        <taxon>Fungi incertae sedis</taxon>
        <taxon>Mucoromycota</taxon>
        <taxon>Mucoromycotina</taxon>
        <taxon>Mucoromycetes</taxon>
        <taxon>Mucorales</taxon>
        <taxon>Mucorineae</taxon>
        <taxon>Mucoraceae</taxon>
        <taxon>Mucor</taxon>
    </lineage>
</organism>
<sequence length="251" mass="28713">MDQLNPAEPYQGAVQHFMQTKQEFERANGIDLSTVEIMNLPEDRNMEMSPEAPDLGHGLPSTQQPKYRILQMTENPIKHINIPDARLEQKVTADVTHAVFDTVGKSDLVKNTQKYRMAIACGYHIVSETWLKISIEKGSIQSPERFHVYGDETYGRTGAPKKAWESRDKKKGHLLRHLKVGLIDDVKGEYRKYLIAARATIGDFDDLIVCKLDQDMEALRSKYPGKNLISCKWIEASICRYELDDKSKYIL</sequence>
<dbReference type="Proteomes" id="UP000014254">
    <property type="component" value="Unassembled WGS sequence"/>
</dbReference>
<name>S2J7Z8_MUCC1</name>
<keyword evidence="8" id="KW-1185">Reference proteome</keyword>
<comment type="subcellular location">
    <subcellularLocation>
        <location evidence="1">Nucleus</location>
    </subcellularLocation>
</comment>
<evidence type="ECO:0000256" key="4">
    <source>
        <dbReference type="ARBA" id="ARBA00023204"/>
    </source>
</evidence>
<reference evidence="8" key="1">
    <citation type="submission" date="2013-05" db="EMBL/GenBank/DDBJ databases">
        <title>The Genome sequence of Mucor circinelloides f. circinelloides 1006PhL.</title>
        <authorList>
            <consortium name="The Broad Institute Genomics Platform"/>
            <person name="Cuomo C."/>
            <person name="Earl A."/>
            <person name="Findley K."/>
            <person name="Lee S.C."/>
            <person name="Walker B."/>
            <person name="Young S."/>
            <person name="Zeng Q."/>
            <person name="Gargeya S."/>
            <person name="Fitzgerald M."/>
            <person name="Haas B."/>
            <person name="Abouelleil A."/>
            <person name="Allen A.W."/>
            <person name="Alvarado L."/>
            <person name="Arachchi H.M."/>
            <person name="Berlin A.M."/>
            <person name="Chapman S.B."/>
            <person name="Gainer-Dewar J."/>
            <person name="Goldberg J."/>
            <person name="Griggs A."/>
            <person name="Gujja S."/>
            <person name="Hansen M."/>
            <person name="Howarth C."/>
            <person name="Imamovic A."/>
            <person name="Ireland A."/>
            <person name="Larimer J."/>
            <person name="McCowan C."/>
            <person name="Murphy C."/>
            <person name="Pearson M."/>
            <person name="Poon T.W."/>
            <person name="Priest M."/>
            <person name="Roberts A."/>
            <person name="Saif S."/>
            <person name="Shea T."/>
            <person name="Sisk P."/>
            <person name="Sykes S."/>
            <person name="Wortman J."/>
            <person name="Nusbaum C."/>
            <person name="Birren B."/>
        </authorList>
    </citation>
    <scope>NUCLEOTIDE SEQUENCE [LARGE SCALE GENOMIC DNA]</scope>
    <source>
        <strain evidence="8">1006PhL</strain>
    </source>
</reference>